<comment type="caution">
    <text evidence="2">The sequence shown here is derived from an EMBL/GenBank/DDBJ whole genome shotgun (WGS) entry which is preliminary data.</text>
</comment>
<dbReference type="OrthoDB" id="5500241at2"/>
<keyword evidence="3" id="KW-1185">Reference proteome</keyword>
<evidence type="ECO:0000313" key="3">
    <source>
        <dbReference type="Proteomes" id="UP000030149"/>
    </source>
</evidence>
<dbReference type="AlphaFoldDB" id="V6SKU6"/>
<dbReference type="Gene3D" id="3.30.870.10">
    <property type="entry name" value="Endonuclease Chain A"/>
    <property type="match status" value="1"/>
</dbReference>
<dbReference type="RefSeq" id="WP_023572269.1">
    <property type="nucleotide sequence ID" value="NZ_AVCS01000003.1"/>
</dbReference>
<evidence type="ECO:0000259" key="1">
    <source>
        <dbReference type="Pfam" id="PF13091"/>
    </source>
</evidence>
<protein>
    <recommendedName>
        <fullName evidence="1">Phospholipase D-like domain-containing protein</fullName>
    </recommendedName>
</protein>
<gene>
    <name evidence="2" type="ORF">Q767_03990</name>
</gene>
<dbReference type="STRING" id="1107311.Q767_03990"/>
<evidence type="ECO:0000313" key="2">
    <source>
        <dbReference type="EMBL" id="KGO96867.1"/>
    </source>
</evidence>
<dbReference type="EMBL" id="JRLZ01000003">
    <property type="protein sequence ID" value="KGO96867.1"/>
    <property type="molecule type" value="Genomic_DNA"/>
</dbReference>
<reference evidence="2 3" key="2">
    <citation type="journal article" date="2015" name="Stand. Genomic Sci.">
        <title>High quality draft genomic sequence of Flavobacterium enshiense DK69(T) and comparison among Flavobacterium genomes.</title>
        <authorList>
            <person name="Zeng Z."/>
            <person name="Chen C."/>
            <person name="Du H."/>
            <person name="Wang G."/>
            <person name="Li M."/>
        </authorList>
    </citation>
    <scope>NUCLEOTIDE SEQUENCE [LARGE SCALE GENOMIC DNA]</scope>
    <source>
        <strain evidence="2 3">DK69</strain>
    </source>
</reference>
<dbReference type="eggNOG" id="COG1502">
    <property type="taxonomic scope" value="Bacteria"/>
</dbReference>
<dbReference type="InterPro" id="IPR059166">
    <property type="entry name" value="PLD-like_cat"/>
</dbReference>
<proteinExistence type="predicted"/>
<feature type="domain" description="Phospholipase D-like" evidence="1">
    <location>
        <begin position="16"/>
        <end position="119"/>
    </location>
</feature>
<organism evidence="2 3">
    <name type="scientific">Flavobacterium enshiense DK69</name>
    <dbReference type="NCBI Taxonomy" id="1107311"/>
    <lineage>
        <taxon>Bacteria</taxon>
        <taxon>Pseudomonadati</taxon>
        <taxon>Bacteroidota</taxon>
        <taxon>Flavobacteriia</taxon>
        <taxon>Flavobacteriales</taxon>
        <taxon>Flavobacteriaceae</taxon>
        <taxon>Flavobacterium</taxon>
    </lineage>
</organism>
<dbReference type="CDD" id="cd09176">
    <property type="entry name" value="PLDc_unchar6"/>
    <property type="match status" value="1"/>
</dbReference>
<dbReference type="Proteomes" id="UP000030149">
    <property type="component" value="Unassembled WGS sequence"/>
</dbReference>
<dbReference type="InterPro" id="IPR025202">
    <property type="entry name" value="PLD-like_dom"/>
</dbReference>
<accession>V6SKU6</accession>
<dbReference type="SUPFAM" id="SSF56024">
    <property type="entry name" value="Phospholipase D/nuclease"/>
    <property type="match status" value="1"/>
</dbReference>
<dbReference type="PATRIC" id="fig|1107311.3.peg.210"/>
<dbReference type="Pfam" id="PF13091">
    <property type="entry name" value="PLDc_2"/>
    <property type="match status" value="1"/>
</dbReference>
<name>V6SKU6_9FLAO</name>
<sequence length="299" mass="35520">MPKFLNTKGLSEWMSRIIDETERELVIISPYLQLSNKIFQKLLNADSRGVETILIYRENQLNDYEKGKLLAIDNLNLMHHPNIHAKCLYNENYLLIGSMNLYEYSEKNNREMGVLFHKVDIPEFSGDAWGNADGETVFDEALEEILEIKNGAEMERPSKETIEDGFELEILKTEQEKRDEYVRMMNSVFMHKKFIVDSDKGYLCKSYMDKVDVLVHTRIEFSMKFEETKQNYLFNAYKPKMRDLEFSIPGFKMYWNRPDCILLYDDSRHQLWKKNNTAVEELELRKKGIDEMVRFIKQL</sequence>
<reference evidence="3" key="1">
    <citation type="submission" date="2013-09" db="EMBL/GenBank/DDBJ databases">
        <authorList>
            <person name="Zeng Z."/>
            <person name="Chen C."/>
        </authorList>
    </citation>
    <scope>NUCLEOTIDE SEQUENCE [LARGE SCALE GENOMIC DNA]</scope>
    <source>
        <strain evidence="3">DK69</strain>
    </source>
</reference>